<sequence length="376" mass="44150">MKPLLQIIIFIFCSLSSIAQEKNITNPKLKIHFEKNVEFIGFIYFIGFETEGIEDKTININGKEIPKKEWHNYGYSFYKKYHSKFNSEHLQKAISVANHLWLDKILNLLIRVQDFPNADIPSDLPLQFYIDFSIDKDSVSAYQNASIFLSELNEFYEEINFDQYLNECDFFYQKAITEIEQTKPKYDFISSLENYFSNEYNSYHLIPSLTLPKTMGFGLKYPDGGICNVFGALDFQVISNPDSLNMGFKNEIKLRELSIHEFGHSFIHKAWASIPDSLINATSHLMTPIKEQMYDQGYNNWNTVINEHIIRTVELIIAKNNTTINEYNVLRKDYLEKRQFIYIPIFEKILINYKKNYSGFEEAVIDSIMILYKDNL</sequence>
<feature type="chain" id="PRO_5032967608" evidence="1">
    <location>
        <begin position="20"/>
        <end position="376"/>
    </location>
</feature>
<reference evidence="2 3" key="1">
    <citation type="submission" date="2020-04" db="EMBL/GenBank/DDBJ databases">
        <title>Flammeovirgaceae bacterium KN852 isolated from deep sea.</title>
        <authorList>
            <person name="Zhang D.-C."/>
        </authorList>
    </citation>
    <scope>NUCLEOTIDE SEQUENCE [LARGE SCALE GENOMIC DNA]</scope>
    <source>
        <strain evidence="2 3">KN852</strain>
    </source>
</reference>
<keyword evidence="3" id="KW-1185">Reference proteome</keyword>
<name>A0A848J6W4_9BACT</name>
<keyword evidence="1" id="KW-0732">Signal</keyword>
<dbReference type="EMBL" id="JABBNU010000011">
    <property type="protein sequence ID" value="NMM50129.1"/>
    <property type="molecule type" value="Genomic_DNA"/>
</dbReference>
<dbReference type="AlphaFoldDB" id="A0A848J6W4"/>
<accession>A0A848J6W4</accession>
<comment type="caution">
    <text evidence="2">The sequence shown here is derived from an EMBL/GenBank/DDBJ whole genome shotgun (WGS) entry which is preliminary data.</text>
</comment>
<evidence type="ECO:0000256" key="1">
    <source>
        <dbReference type="SAM" id="SignalP"/>
    </source>
</evidence>
<dbReference type="InterPro" id="IPR032560">
    <property type="entry name" value="DUF4932"/>
</dbReference>
<dbReference type="RefSeq" id="WP_169684400.1">
    <property type="nucleotide sequence ID" value="NZ_JABBNU010000011.1"/>
</dbReference>
<gene>
    <name evidence="2" type="ORF">HH304_17100</name>
</gene>
<dbReference type="Proteomes" id="UP000559010">
    <property type="component" value="Unassembled WGS sequence"/>
</dbReference>
<evidence type="ECO:0000313" key="2">
    <source>
        <dbReference type="EMBL" id="NMM50129.1"/>
    </source>
</evidence>
<evidence type="ECO:0000313" key="3">
    <source>
        <dbReference type="Proteomes" id="UP000559010"/>
    </source>
</evidence>
<protein>
    <submittedName>
        <fullName evidence="2">DUF4932 domain-containing protein</fullName>
    </submittedName>
</protein>
<proteinExistence type="predicted"/>
<feature type="signal peptide" evidence="1">
    <location>
        <begin position="1"/>
        <end position="19"/>
    </location>
</feature>
<organism evidence="2 3">
    <name type="scientific">Marinigracilibium pacificum</name>
    <dbReference type="NCBI Taxonomy" id="2729599"/>
    <lineage>
        <taxon>Bacteria</taxon>
        <taxon>Pseudomonadati</taxon>
        <taxon>Bacteroidota</taxon>
        <taxon>Cytophagia</taxon>
        <taxon>Cytophagales</taxon>
        <taxon>Flammeovirgaceae</taxon>
        <taxon>Marinigracilibium</taxon>
    </lineage>
</organism>
<dbReference type="Pfam" id="PF16286">
    <property type="entry name" value="DUF4932"/>
    <property type="match status" value="1"/>
</dbReference>